<dbReference type="InterPro" id="IPR004827">
    <property type="entry name" value="bZIP"/>
</dbReference>
<feature type="region of interest" description="Disordered" evidence="1">
    <location>
        <begin position="1"/>
        <end position="69"/>
    </location>
</feature>
<feature type="non-terminal residue" evidence="3">
    <location>
        <position position="1"/>
    </location>
</feature>
<gene>
    <name evidence="3" type="ORF">EOD39_11589</name>
</gene>
<dbReference type="GO" id="GO:0005634">
    <property type="term" value="C:nucleus"/>
    <property type="evidence" value="ECO:0007669"/>
    <property type="project" value="TreeGrafter"/>
</dbReference>
<evidence type="ECO:0000313" key="3">
    <source>
        <dbReference type="EMBL" id="RXM36649.1"/>
    </source>
</evidence>
<reference evidence="3 4" key="1">
    <citation type="submission" date="2019-01" db="EMBL/GenBank/DDBJ databases">
        <title>Draft Genome and Complete Hox-Cluster Characterization of the Sterlet Sturgeon (Acipenser ruthenus).</title>
        <authorList>
            <person name="Wei Q."/>
        </authorList>
    </citation>
    <scope>NUCLEOTIDE SEQUENCE [LARGE SCALE GENOMIC DNA]</scope>
    <source>
        <strain evidence="3">WHYD16114868_AA</strain>
        <tissue evidence="3">Blood</tissue>
    </source>
</reference>
<organism evidence="3 4">
    <name type="scientific">Acipenser ruthenus</name>
    <name type="common">Sterlet sturgeon</name>
    <dbReference type="NCBI Taxonomy" id="7906"/>
    <lineage>
        <taxon>Eukaryota</taxon>
        <taxon>Metazoa</taxon>
        <taxon>Chordata</taxon>
        <taxon>Craniata</taxon>
        <taxon>Vertebrata</taxon>
        <taxon>Euteleostomi</taxon>
        <taxon>Actinopterygii</taxon>
        <taxon>Chondrostei</taxon>
        <taxon>Acipenseriformes</taxon>
        <taxon>Acipenseridae</taxon>
        <taxon>Acipenser</taxon>
    </lineage>
</organism>
<evidence type="ECO:0000256" key="1">
    <source>
        <dbReference type="SAM" id="MobiDB-lite"/>
    </source>
</evidence>
<sequence>KHRCFWEYSHGCESASKRKRSESSSSWSSHTLPSNLYQRESASAAGSNGSRKARRTDASDLTPNPRKLLSIGEQLRKLNRAIEGMRPANDLPVTARARSRKEKNKLASRACRLKKKAQHEANKIKLWGLNHEHGEWHRQGE</sequence>
<dbReference type="PANTHER" id="PTHR21552:SF2">
    <property type="entry name" value="CREB3 REGULATORY FACTOR"/>
    <property type="match status" value="1"/>
</dbReference>
<dbReference type="EMBL" id="SCEB01214198">
    <property type="protein sequence ID" value="RXM36649.1"/>
    <property type="molecule type" value="Genomic_DNA"/>
</dbReference>
<comment type="caution">
    <text evidence="3">The sequence shown here is derived from an EMBL/GenBank/DDBJ whole genome shotgun (WGS) entry which is preliminary data.</text>
</comment>
<accession>A0A444UN77</accession>
<dbReference type="GO" id="GO:0000977">
    <property type="term" value="F:RNA polymerase II transcription regulatory region sequence-specific DNA binding"/>
    <property type="evidence" value="ECO:0007669"/>
    <property type="project" value="TreeGrafter"/>
</dbReference>
<protein>
    <submittedName>
        <fullName evidence="3">CREB3 regulatory factor</fullName>
    </submittedName>
</protein>
<dbReference type="InterPro" id="IPR039165">
    <property type="entry name" value="CREBRF"/>
</dbReference>
<dbReference type="SUPFAM" id="SSF57959">
    <property type="entry name" value="Leucine zipper domain"/>
    <property type="match status" value="1"/>
</dbReference>
<dbReference type="PANTHER" id="PTHR21552">
    <property type="entry name" value="ADULT RETINA PROTEIN"/>
    <property type="match status" value="1"/>
</dbReference>
<keyword evidence="4" id="KW-1185">Reference proteome</keyword>
<dbReference type="PROSITE" id="PS00036">
    <property type="entry name" value="BZIP_BASIC"/>
    <property type="match status" value="1"/>
</dbReference>
<dbReference type="InterPro" id="IPR046347">
    <property type="entry name" value="bZIP_sf"/>
</dbReference>
<name>A0A444UN77_ACIRT</name>
<dbReference type="Proteomes" id="UP000289886">
    <property type="component" value="Unassembled WGS sequence"/>
</dbReference>
<feature type="region of interest" description="Disordered" evidence="1">
    <location>
        <begin position="89"/>
        <end position="117"/>
    </location>
</feature>
<dbReference type="GO" id="GO:0000981">
    <property type="term" value="F:DNA-binding transcription factor activity, RNA polymerase II-specific"/>
    <property type="evidence" value="ECO:0007669"/>
    <property type="project" value="TreeGrafter"/>
</dbReference>
<evidence type="ECO:0000259" key="2">
    <source>
        <dbReference type="PROSITE" id="PS00036"/>
    </source>
</evidence>
<feature type="compositionally biased region" description="Polar residues" evidence="1">
    <location>
        <begin position="30"/>
        <end position="50"/>
    </location>
</feature>
<evidence type="ECO:0000313" key="4">
    <source>
        <dbReference type="Proteomes" id="UP000289886"/>
    </source>
</evidence>
<dbReference type="AlphaFoldDB" id="A0A444UN77"/>
<feature type="domain" description="BZIP" evidence="2">
    <location>
        <begin position="100"/>
        <end position="114"/>
    </location>
</feature>
<proteinExistence type="predicted"/>
<dbReference type="GO" id="GO:0006986">
    <property type="term" value="P:response to unfolded protein"/>
    <property type="evidence" value="ECO:0007669"/>
    <property type="project" value="InterPro"/>
</dbReference>